<organism evidence="2 3">
    <name type="scientific">Elysia marginata</name>
    <dbReference type="NCBI Taxonomy" id="1093978"/>
    <lineage>
        <taxon>Eukaryota</taxon>
        <taxon>Metazoa</taxon>
        <taxon>Spiralia</taxon>
        <taxon>Lophotrochozoa</taxon>
        <taxon>Mollusca</taxon>
        <taxon>Gastropoda</taxon>
        <taxon>Heterobranchia</taxon>
        <taxon>Euthyneura</taxon>
        <taxon>Panpulmonata</taxon>
        <taxon>Sacoglossa</taxon>
        <taxon>Placobranchoidea</taxon>
        <taxon>Plakobranchidae</taxon>
        <taxon>Elysia</taxon>
    </lineage>
</organism>
<evidence type="ECO:0000313" key="3">
    <source>
        <dbReference type="Proteomes" id="UP000762676"/>
    </source>
</evidence>
<protein>
    <submittedName>
        <fullName evidence="2">Flotillin-1</fullName>
    </submittedName>
</protein>
<reference evidence="2 3" key="1">
    <citation type="journal article" date="2021" name="Elife">
        <title>Chloroplast acquisition without the gene transfer in kleptoplastic sea slugs, Plakobranchus ocellatus.</title>
        <authorList>
            <person name="Maeda T."/>
            <person name="Takahashi S."/>
            <person name="Yoshida T."/>
            <person name="Shimamura S."/>
            <person name="Takaki Y."/>
            <person name="Nagai Y."/>
            <person name="Toyoda A."/>
            <person name="Suzuki Y."/>
            <person name="Arimoto A."/>
            <person name="Ishii H."/>
            <person name="Satoh N."/>
            <person name="Nishiyama T."/>
            <person name="Hasebe M."/>
            <person name="Maruyama T."/>
            <person name="Minagawa J."/>
            <person name="Obokata J."/>
            <person name="Shigenobu S."/>
        </authorList>
    </citation>
    <scope>NUCLEOTIDE SEQUENCE [LARGE SCALE GENOMIC DNA]</scope>
</reference>
<gene>
    <name evidence="2" type="ORF">ElyMa_003540600</name>
</gene>
<evidence type="ECO:0000256" key="1">
    <source>
        <dbReference type="SAM" id="MobiDB-lite"/>
    </source>
</evidence>
<dbReference type="InterPro" id="IPR036013">
    <property type="entry name" value="Band_7/SPFH_dom_sf"/>
</dbReference>
<accession>A0AAV4EJ76</accession>
<keyword evidence="3" id="KW-1185">Reference proteome</keyword>
<proteinExistence type="predicted"/>
<dbReference type="SUPFAM" id="SSF117892">
    <property type="entry name" value="Band 7/SPFH domain"/>
    <property type="match status" value="1"/>
</dbReference>
<comment type="caution">
    <text evidence="2">The sequence shown here is derived from an EMBL/GenBank/DDBJ whole genome shotgun (WGS) entry which is preliminary data.</text>
</comment>
<name>A0AAV4EJ76_9GAST</name>
<sequence>MKLILQTFIGRVVTPPHFHPLSYCVHICTSIMVKVQGGNEKILQSACELFLGKSEADIKKVARETLEGHQRAILGQMTVEIGNSARFRSEVRRFWGRRTVVPWASNTSCKNKSATETPTNTVLQQALDGTPSTRADMPSMKVKGQNRKEAFDPTWSMTQAPGEIGRMEV</sequence>
<dbReference type="Proteomes" id="UP000762676">
    <property type="component" value="Unassembled WGS sequence"/>
</dbReference>
<dbReference type="EMBL" id="BMAT01007247">
    <property type="protein sequence ID" value="GFR60796.1"/>
    <property type="molecule type" value="Genomic_DNA"/>
</dbReference>
<feature type="region of interest" description="Disordered" evidence="1">
    <location>
        <begin position="128"/>
        <end position="149"/>
    </location>
</feature>
<evidence type="ECO:0000313" key="2">
    <source>
        <dbReference type="EMBL" id="GFR60796.1"/>
    </source>
</evidence>
<dbReference type="AlphaFoldDB" id="A0AAV4EJ76"/>
<dbReference type="Gene3D" id="3.30.479.30">
    <property type="entry name" value="Band 7 domain"/>
    <property type="match status" value="1"/>
</dbReference>